<dbReference type="Gene3D" id="3.30.2340.10">
    <property type="entry name" value="TruD, insertion domain"/>
    <property type="match status" value="1"/>
</dbReference>
<dbReference type="InterPro" id="IPR042214">
    <property type="entry name" value="TruD_catalytic"/>
</dbReference>
<evidence type="ECO:0000256" key="1">
    <source>
        <dbReference type="ARBA" id="ARBA00007953"/>
    </source>
</evidence>
<dbReference type="GO" id="GO:0003723">
    <property type="term" value="F:RNA binding"/>
    <property type="evidence" value="ECO:0007669"/>
    <property type="project" value="InterPro"/>
</dbReference>
<dbReference type="SUPFAM" id="SSF55120">
    <property type="entry name" value="Pseudouridine synthase"/>
    <property type="match status" value="1"/>
</dbReference>
<dbReference type="PROSITE" id="PS01268">
    <property type="entry name" value="UPF0024"/>
    <property type="match status" value="1"/>
</dbReference>
<feature type="domain" description="TRUD" evidence="6">
    <location>
        <begin position="189"/>
        <end position="336"/>
    </location>
</feature>
<dbReference type="EC" id="5.4.99.27" evidence="4"/>
<feature type="region of interest" description="Disordered" evidence="5">
    <location>
        <begin position="1"/>
        <end position="44"/>
    </location>
</feature>
<accession>A0A562LKZ6</accession>
<evidence type="ECO:0000313" key="7">
    <source>
        <dbReference type="EMBL" id="TWI08256.1"/>
    </source>
</evidence>
<gene>
    <name evidence="4" type="primary">truD</name>
    <name evidence="7" type="ORF">IP93_02492</name>
</gene>
<feature type="compositionally biased region" description="Low complexity" evidence="5">
    <location>
        <begin position="9"/>
        <end position="23"/>
    </location>
</feature>
<evidence type="ECO:0000256" key="5">
    <source>
        <dbReference type="SAM" id="MobiDB-lite"/>
    </source>
</evidence>
<dbReference type="NCBIfam" id="NF002153">
    <property type="entry name" value="PRK00984.1-2"/>
    <property type="match status" value="1"/>
</dbReference>
<dbReference type="InterPro" id="IPR011760">
    <property type="entry name" value="PsdUridine_synth_TruD_insert"/>
</dbReference>
<evidence type="ECO:0000256" key="4">
    <source>
        <dbReference type="HAMAP-Rule" id="MF_01082"/>
    </source>
</evidence>
<proteinExistence type="inferred from homology"/>
<dbReference type="AlphaFoldDB" id="A0A562LKZ6"/>
<dbReference type="InterPro" id="IPR001656">
    <property type="entry name" value="PsdUridine_synth_TruD"/>
</dbReference>
<evidence type="ECO:0000259" key="6">
    <source>
        <dbReference type="PROSITE" id="PS50984"/>
    </source>
</evidence>
<sequence length="383" mass="41624">MMSMTGTTPDAPAPADEPAVHAAGTSTAHEPAQAPPTGSLPTAHGAPVLRARFRATPEDFFVEEIAGFEPSGAGEHLLLAIEKRGMNTAFAAKRIAAWAGVGEIAIGYAGLKDRHAVTRQRISVHLPKKVAPDLALLQSDDLHVLEHQWHSRKLPRGALAGNRFALVLRGVEGDHAAIEARLQRIAEQGVPNYFGEQRFGREGDNVAQALAMFRGRRVAREKRGLLLSAARSELFNRVLAARVESGTWQQPLDGEVWMLDGRRSVFGPEPMTDDLRRRLEAFDIHPTGPLWGRGELRSQGEVAAREQAALTDDVAMSLRRGLEKAGLDQERRALRLRPAALAWEWLSADVLALRFELPAGTYATSVLAELGEVTDASRVPANG</sequence>
<comment type="similarity">
    <text evidence="1 4">Belongs to the pseudouridine synthase TruD family.</text>
</comment>
<protein>
    <recommendedName>
        <fullName evidence="4">tRNA pseudouridine synthase D</fullName>
        <ecNumber evidence="4">5.4.99.27</ecNumber>
    </recommendedName>
    <alternativeName>
        <fullName evidence="4">tRNA pseudouridine(13) synthase</fullName>
    </alternativeName>
    <alternativeName>
        <fullName evidence="4">tRNA pseudouridylate synthase D</fullName>
    </alternativeName>
    <alternativeName>
        <fullName evidence="4">tRNA-uridine isomerase D</fullName>
    </alternativeName>
</protein>
<dbReference type="InterPro" id="IPR020119">
    <property type="entry name" value="PsdUridine_synth_TruD_CS"/>
</dbReference>
<dbReference type="PROSITE" id="PS50984">
    <property type="entry name" value="TRUD"/>
    <property type="match status" value="1"/>
</dbReference>
<dbReference type="PANTHER" id="PTHR47811">
    <property type="entry name" value="TRNA PSEUDOURIDINE SYNTHASE D"/>
    <property type="match status" value="1"/>
</dbReference>
<keyword evidence="3 4" id="KW-0413">Isomerase</keyword>
<dbReference type="GO" id="GO:0005829">
    <property type="term" value="C:cytosol"/>
    <property type="evidence" value="ECO:0007669"/>
    <property type="project" value="TreeGrafter"/>
</dbReference>
<dbReference type="Pfam" id="PF01142">
    <property type="entry name" value="TruD"/>
    <property type="match status" value="2"/>
</dbReference>
<evidence type="ECO:0000256" key="3">
    <source>
        <dbReference type="ARBA" id="ARBA00023235"/>
    </source>
</evidence>
<keyword evidence="8" id="KW-1185">Reference proteome</keyword>
<dbReference type="GO" id="GO:0160150">
    <property type="term" value="F:tRNA pseudouridine(13) synthase activity"/>
    <property type="evidence" value="ECO:0007669"/>
    <property type="project" value="UniProtKB-EC"/>
</dbReference>
<dbReference type="HAMAP" id="MF_01082">
    <property type="entry name" value="TruD"/>
    <property type="match status" value="1"/>
</dbReference>
<keyword evidence="2 4" id="KW-0819">tRNA processing</keyword>
<name>A0A562LKZ6_9GAMM</name>
<comment type="caution">
    <text evidence="7">The sequence shown here is derived from an EMBL/GenBank/DDBJ whole genome shotgun (WGS) entry which is preliminary data.</text>
</comment>
<dbReference type="EMBL" id="VLKP01000010">
    <property type="protein sequence ID" value="TWI08256.1"/>
    <property type="molecule type" value="Genomic_DNA"/>
</dbReference>
<evidence type="ECO:0000256" key="2">
    <source>
        <dbReference type="ARBA" id="ARBA00022694"/>
    </source>
</evidence>
<dbReference type="InterPro" id="IPR050170">
    <property type="entry name" value="TruD_pseudoU_synthase"/>
</dbReference>
<dbReference type="InterPro" id="IPR020103">
    <property type="entry name" value="PsdUridine_synth_cat_dom_sf"/>
</dbReference>
<dbReference type="Proteomes" id="UP000316471">
    <property type="component" value="Unassembled WGS sequence"/>
</dbReference>
<dbReference type="CDD" id="cd02575">
    <property type="entry name" value="PseudoU_synth_EcTruD"/>
    <property type="match status" value="1"/>
</dbReference>
<dbReference type="GO" id="GO:0031119">
    <property type="term" value="P:tRNA pseudouridine synthesis"/>
    <property type="evidence" value="ECO:0007669"/>
    <property type="project" value="UniProtKB-UniRule"/>
</dbReference>
<organism evidence="7 8">
    <name type="scientific">Aerolutibacter ruishenii</name>
    <dbReference type="NCBI Taxonomy" id="686800"/>
    <lineage>
        <taxon>Bacteria</taxon>
        <taxon>Pseudomonadati</taxon>
        <taxon>Pseudomonadota</taxon>
        <taxon>Gammaproteobacteria</taxon>
        <taxon>Lysobacterales</taxon>
        <taxon>Lysobacteraceae</taxon>
        <taxon>Aerolutibacter</taxon>
    </lineage>
</organism>
<dbReference type="Gene3D" id="3.30.2350.20">
    <property type="entry name" value="TruD, catalytic domain"/>
    <property type="match status" value="1"/>
</dbReference>
<dbReference type="InterPro" id="IPR043165">
    <property type="entry name" value="TruD_insert_sf"/>
</dbReference>
<dbReference type="PANTHER" id="PTHR47811:SF1">
    <property type="entry name" value="TRNA PSEUDOURIDINE SYNTHASE D"/>
    <property type="match status" value="1"/>
</dbReference>
<comment type="function">
    <text evidence="4">Responsible for synthesis of pseudouridine from uracil-13 in transfer RNAs.</text>
</comment>
<reference evidence="7 8" key="1">
    <citation type="journal article" date="2015" name="Stand. Genomic Sci.">
        <title>Genomic Encyclopedia of Bacterial and Archaeal Type Strains, Phase III: the genomes of soil and plant-associated and newly described type strains.</title>
        <authorList>
            <person name="Whitman W.B."/>
            <person name="Woyke T."/>
            <person name="Klenk H.P."/>
            <person name="Zhou Y."/>
            <person name="Lilburn T.G."/>
            <person name="Beck B.J."/>
            <person name="De Vos P."/>
            <person name="Vandamme P."/>
            <person name="Eisen J.A."/>
            <person name="Garrity G."/>
            <person name="Hugenholtz P."/>
            <person name="Kyrpides N.C."/>
        </authorList>
    </citation>
    <scope>NUCLEOTIDE SEQUENCE [LARGE SCALE GENOMIC DNA]</scope>
    <source>
        <strain evidence="7 8">CGMCC 1.10136</strain>
    </source>
</reference>
<comment type="catalytic activity">
    <reaction evidence="4">
        <text>uridine(13) in tRNA = pseudouridine(13) in tRNA</text>
        <dbReference type="Rhea" id="RHEA:42540"/>
        <dbReference type="Rhea" id="RHEA-COMP:10105"/>
        <dbReference type="Rhea" id="RHEA-COMP:10106"/>
        <dbReference type="ChEBI" id="CHEBI:65314"/>
        <dbReference type="ChEBI" id="CHEBI:65315"/>
        <dbReference type="EC" id="5.4.99.27"/>
    </reaction>
</comment>
<feature type="active site" description="Nucleophile" evidence="4">
    <location>
        <position position="113"/>
    </location>
</feature>
<evidence type="ECO:0000313" key="8">
    <source>
        <dbReference type="Proteomes" id="UP000316471"/>
    </source>
</evidence>